<dbReference type="InterPro" id="IPR032710">
    <property type="entry name" value="NTF2-like_dom_sf"/>
</dbReference>
<dbReference type="AlphaFoldDB" id="A0A136J828"/>
<protein>
    <recommendedName>
        <fullName evidence="1">NTF2 domain-containing protein</fullName>
    </recommendedName>
</protein>
<gene>
    <name evidence="2" type="ORF">Micbo1qcDRAFT_161289</name>
</gene>
<name>A0A136J828_9PEZI</name>
<organism evidence="2 3">
    <name type="scientific">Microdochium bolleyi</name>
    <dbReference type="NCBI Taxonomy" id="196109"/>
    <lineage>
        <taxon>Eukaryota</taxon>
        <taxon>Fungi</taxon>
        <taxon>Dikarya</taxon>
        <taxon>Ascomycota</taxon>
        <taxon>Pezizomycotina</taxon>
        <taxon>Sordariomycetes</taxon>
        <taxon>Xylariomycetidae</taxon>
        <taxon>Xylariales</taxon>
        <taxon>Microdochiaceae</taxon>
        <taxon>Microdochium</taxon>
    </lineage>
</organism>
<dbReference type="InParanoid" id="A0A136J828"/>
<accession>A0A136J828</accession>
<dbReference type="SUPFAM" id="SSF54427">
    <property type="entry name" value="NTF2-like"/>
    <property type="match status" value="1"/>
</dbReference>
<feature type="domain" description="NTF2" evidence="1">
    <location>
        <begin position="16"/>
        <end position="180"/>
    </location>
</feature>
<dbReference type="EMBL" id="KQ964248">
    <property type="protein sequence ID" value="KXJ93301.1"/>
    <property type="molecule type" value="Genomic_DNA"/>
</dbReference>
<dbReference type="InterPro" id="IPR018222">
    <property type="entry name" value="Nuclear_transport_factor_2_euk"/>
</dbReference>
<dbReference type="STRING" id="196109.A0A136J828"/>
<sequence>MSVPNLEAQVRTVSEAAQNFVDAYYDTLNKRRDTSPFYASASPRLTAAGVVPDISINGHVIPPSTASTDAPRLAQSLLFESRGPNVHYEVGSFDAHPVNANYAVGADNTGATFAKSGSNDRISFAVQVSGAVKFGKAGEDGFVEQAFSEAWLLVPHWEAQGPKAARGMRKWVVVSQNFRTL</sequence>
<keyword evidence="3" id="KW-1185">Reference proteome</keyword>
<evidence type="ECO:0000259" key="1">
    <source>
        <dbReference type="PROSITE" id="PS50177"/>
    </source>
</evidence>
<dbReference type="PROSITE" id="PS50177">
    <property type="entry name" value="NTF2_DOMAIN"/>
    <property type="match status" value="1"/>
</dbReference>
<dbReference type="OrthoDB" id="25408at2759"/>
<evidence type="ECO:0000313" key="2">
    <source>
        <dbReference type="EMBL" id="KXJ93301.1"/>
    </source>
</evidence>
<reference evidence="3" key="1">
    <citation type="submission" date="2016-02" db="EMBL/GenBank/DDBJ databases">
        <title>Draft genome sequence of Microdochium bolleyi, a fungal endophyte of beachgrass.</title>
        <authorList>
            <consortium name="DOE Joint Genome Institute"/>
            <person name="David A.S."/>
            <person name="May G."/>
            <person name="Haridas S."/>
            <person name="Lim J."/>
            <person name="Wang M."/>
            <person name="Labutti K."/>
            <person name="Lipzen A."/>
            <person name="Barry K."/>
            <person name="Grigoriev I.V."/>
        </authorList>
    </citation>
    <scope>NUCLEOTIDE SEQUENCE [LARGE SCALE GENOMIC DNA]</scope>
    <source>
        <strain evidence="3">J235TASD1</strain>
    </source>
</reference>
<proteinExistence type="predicted"/>
<evidence type="ECO:0000313" key="3">
    <source>
        <dbReference type="Proteomes" id="UP000070501"/>
    </source>
</evidence>
<dbReference type="Proteomes" id="UP000070501">
    <property type="component" value="Unassembled WGS sequence"/>
</dbReference>
<dbReference type="Gene3D" id="3.10.450.50">
    <property type="match status" value="1"/>
</dbReference>